<dbReference type="PANTHER" id="PTHR43586">
    <property type="entry name" value="CYSTEINE DESULFURASE"/>
    <property type="match status" value="1"/>
</dbReference>
<evidence type="ECO:0000256" key="1">
    <source>
        <dbReference type="ARBA" id="ARBA00022898"/>
    </source>
</evidence>
<feature type="region of interest" description="Disordered" evidence="2">
    <location>
        <begin position="1"/>
        <end position="22"/>
    </location>
</feature>
<dbReference type="Pfam" id="PF00266">
    <property type="entry name" value="Aminotran_5"/>
    <property type="match status" value="1"/>
</dbReference>
<organism evidence="4">
    <name type="scientific">Caulobacter sp. (strain K31)</name>
    <dbReference type="NCBI Taxonomy" id="366602"/>
    <lineage>
        <taxon>Bacteria</taxon>
        <taxon>Pseudomonadati</taxon>
        <taxon>Pseudomonadota</taxon>
        <taxon>Alphaproteobacteria</taxon>
        <taxon>Caulobacterales</taxon>
        <taxon>Caulobacteraceae</taxon>
        <taxon>Caulobacter</taxon>
    </lineage>
</organism>
<name>B0T923_CAUSK</name>
<keyword evidence="4" id="KW-0032">Aminotransferase</keyword>
<dbReference type="HOGENOM" id="CLU_003433_2_1_5"/>
<evidence type="ECO:0000256" key="2">
    <source>
        <dbReference type="SAM" id="MobiDB-lite"/>
    </source>
</evidence>
<protein>
    <submittedName>
        <fullName evidence="4">Aminotransferase class V</fullName>
    </submittedName>
</protein>
<dbReference type="EMBL" id="CP000928">
    <property type="protein sequence ID" value="ABZ74410.1"/>
    <property type="molecule type" value="Genomic_DNA"/>
</dbReference>
<dbReference type="KEGG" id="cak:Caul_5290"/>
<dbReference type="InterPro" id="IPR015421">
    <property type="entry name" value="PyrdxlP-dep_Trfase_major"/>
</dbReference>
<reference evidence="4" key="1">
    <citation type="submission" date="2008-01" db="EMBL/GenBank/DDBJ databases">
        <title>Complete sequence of plasmid1 pCAUL01 of Caulobacter sp. K31.</title>
        <authorList>
            <consortium name="US DOE Joint Genome Institute"/>
            <person name="Copeland A."/>
            <person name="Lucas S."/>
            <person name="Lapidus A."/>
            <person name="Barry K."/>
            <person name="Glavina del Rio T."/>
            <person name="Dalin E."/>
            <person name="Tice H."/>
            <person name="Pitluck S."/>
            <person name="Bruce D."/>
            <person name="Goodwin L."/>
            <person name="Thompson L.S."/>
            <person name="Brettin T."/>
            <person name="Detter J.C."/>
            <person name="Han C."/>
            <person name="Schmutz J."/>
            <person name="Larimer F."/>
            <person name="Land M."/>
            <person name="Hauser L."/>
            <person name="Kyrpides N."/>
            <person name="Kim E."/>
            <person name="Stephens C."/>
            <person name="Richardson P."/>
        </authorList>
    </citation>
    <scope>NUCLEOTIDE SEQUENCE [LARGE SCALE GENOMIC DNA]</scope>
    <source>
        <plasmid evidence="4">K31</plasmid>
        <plasmid evidence="4">pCAUL01</plasmid>
    </source>
</reference>
<dbReference type="InterPro" id="IPR000192">
    <property type="entry name" value="Aminotrans_V_dom"/>
</dbReference>
<dbReference type="AlphaFoldDB" id="B0T923"/>
<gene>
    <name evidence="4" type="ordered locus">Caul_5290</name>
</gene>
<dbReference type="Gene3D" id="3.90.1150.10">
    <property type="entry name" value="Aspartate Aminotransferase, domain 1"/>
    <property type="match status" value="1"/>
</dbReference>
<dbReference type="InterPro" id="IPR015424">
    <property type="entry name" value="PyrdxlP-dep_Trfase"/>
</dbReference>
<evidence type="ECO:0000313" key="4">
    <source>
        <dbReference type="EMBL" id="ABZ74410.1"/>
    </source>
</evidence>
<evidence type="ECO:0000259" key="3">
    <source>
        <dbReference type="Pfam" id="PF00266"/>
    </source>
</evidence>
<keyword evidence="4" id="KW-0808">Transferase</keyword>
<dbReference type="Gene3D" id="3.40.640.10">
    <property type="entry name" value="Type I PLP-dependent aspartate aminotransferase-like (Major domain)"/>
    <property type="match status" value="1"/>
</dbReference>
<accession>B0T923</accession>
<proteinExistence type="predicted"/>
<dbReference type="PANTHER" id="PTHR43586:SF15">
    <property type="entry name" value="BLR3095 PROTEIN"/>
    <property type="match status" value="1"/>
</dbReference>
<dbReference type="SUPFAM" id="SSF53383">
    <property type="entry name" value="PLP-dependent transferases"/>
    <property type="match status" value="1"/>
</dbReference>
<keyword evidence="4" id="KW-0614">Plasmid</keyword>
<dbReference type="OrthoDB" id="9812626at2"/>
<dbReference type="GO" id="GO:0008483">
    <property type="term" value="F:transaminase activity"/>
    <property type="evidence" value="ECO:0007669"/>
    <property type="project" value="UniProtKB-KW"/>
</dbReference>
<sequence>MTISNSPLSGGDDPRTQPGLGPQAFGVDGAWLDSAYYHPMSLGAVEAATGYLRSRMGAAASPPRETRAMQTRVRAKFAALIGAQASEIAFTPSATVAENLVVAALRLAAGSRVVTDVLHYHGSLRLYEGLRARGVEVEVLAARGGRIDPGELAAALVRRTDLVAVSAVSQVNGFEHDLTGLCRLAHASGAWVYADIIQVAGAKPFDVRASGVDFCGASSYKWLMGDQGLGFLYVRADRLEALHQPQFGSRQADLRLNGDNPTAQRFEVGTINLATAAALDVSLSAILSLTPSVIAERRAPLLARLRDTLPGLGLDLLTPPGSNGPLVSFGSARAARLVEPLNAAGVFVSVHQDRIRVAPSVFNTHEDLDRLFAVVAHTLS</sequence>
<keyword evidence="1" id="KW-0663">Pyridoxal phosphate</keyword>
<feature type="domain" description="Aminotransferase class V" evidence="3">
    <location>
        <begin position="66"/>
        <end position="312"/>
    </location>
</feature>
<geneLocation type="plasmid" evidence="4">
    <name>pCAUL01</name>
</geneLocation>
<dbReference type="InterPro" id="IPR015422">
    <property type="entry name" value="PyrdxlP-dep_Trfase_small"/>
</dbReference>